<evidence type="ECO:0000313" key="1">
    <source>
        <dbReference type="EMBL" id="CAF2802386.1"/>
    </source>
</evidence>
<sequence length="133" mass="14926">MTEESRSRSSANFENPSGKSVILILFASMSLENDQRSYEDEGGRDCKAQSLDGSTGICLHRCERVFDTFHKGSGDSSYPNESKCGERCHRKSWKRDPPYPSEDSLPHYDALSFRGGLSDRSDILFFTLNTSSL</sequence>
<keyword evidence="2" id="KW-1185">Reference proteome</keyword>
<organism evidence="1 2">
    <name type="scientific">Lepeophtheirus salmonis</name>
    <name type="common">Salmon louse</name>
    <name type="synonym">Caligus salmonis</name>
    <dbReference type="NCBI Taxonomy" id="72036"/>
    <lineage>
        <taxon>Eukaryota</taxon>
        <taxon>Metazoa</taxon>
        <taxon>Ecdysozoa</taxon>
        <taxon>Arthropoda</taxon>
        <taxon>Crustacea</taxon>
        <taxon>Multicrustacea</taxon>
        <taxon>Hexanauplia</taxon>
        <taxon>Copepoda</taxon>
        <taxon>Siphonostomatoida</taxon>
        <taxon>Caligidae</taxon>
        <taxon>Lepeophtheirus</taxon>
    </lineage>
</organism>
<gene>
    <name evidence="1" type="ORF">LSAA_3150</name>
</gene>
<reference evidence="1" key="1">
    <citation type="submission" date="2021-02" db="EMBL/GenBank/DDBJ databases">
        <authorList>
            <person name="Bekaert M."/>
        </authorList>
    </citation>
    <scope>NUCLEOTIDE SEQUENCE</scope>
    <source>
        <strain evidence="1">IoA-00</strain>
    </source>
</reference>
<accession>A0A7R8CIL8</accession>
<dbReference type="AlphaFoldDB" id="A0A7R8CIL8"/>
<protein>
    <submittedName>
        <fullName evidence="1">(salmon louse) hypothetical protein</fullName>
    </submittedName>
</protein>
<name>A0A7R8CIL8_LEPSM</name>
<dbReference type="Proteomes" id="UP000675881">
    <property type="component" value="Chromosome 11"/>
</dbReference>
<dbReference type="EMBL" id="HG994590">
    <property type="protein sequence ID" value="CAF2802386.1"/>
    <property type="molecule type" value="Genomic_DNA"/>
</dbReference>
<proteinExistence type="predicted"/>
<evidence type="ECO:0000313" key="2">
    <source>
        <dbReference type="Proteomes" id="UP000675881"/>
    </source>
</evidence>